<keyword evidence="6 9" id="KW-0560">Oxidoreductase</keyword>
<dbReference type="Gene3D" id="3.40.50.970">
    <property type="match status" value="2"/>
</dbReference>
<dbReference type="InterPro" id="IPR037112">
    <property type="entry name" value="Pyrv-flavodox_OxR_EKR_sf"/>
</dbReference>
<dbReference type="InterPro" id="IPR029061">
    <property type="entry name" value="THDP-binding"/>
</dbReference>
<keyword evidence="7" id="KW-0408">Iron</keyword>
<keyword evidence="4" id="KW-0479">Metal-binding</keyword>
<dbReference type="SUPFAM" id="SSF52518">
    <property type="entry name" value="Thiamin diphosphate-binding fold (THDP-binding)"/>
    <property type="match status" value="2"/>
</dbReference>
<dbReference type="InterPro" id="IPR009014">
    <property type="entry name" value="Transketo_C/PFOR_II"/>
</dbReference>
<evidence type="ECO:0000256" key="7">
    <source>
        <dbReference type="ARBA" id="ARBA00023004"/>
    </source>
</evidence>
<dbReference type="Pfam" id="PF10371">
    <property type="entry name" value="EKR"/>
    <property type="match status" value="1"/>
</dbReference>
<dbReference type="SUPFAM" id="SSF53323">
    <property type="entry name" value="Pyruvate-ferredoxin oxidoreductase, PFOR, domain III"/>
    <property type="match status" value="1"/>
</dbReference>
<dbReference type="Pfam" id="PF01558">
    <property type="entry name" value="POR"/>
    <property type="match status" value="1"/>
</dbReference>
<accession>A0ABY7GQP1</accession>
<gene>
    <name evidence="11" type="primary">nifJ</name>
    <name evidence="11" type="ORF">NM686_009975</name>
</gene>
<dbReference type="InterPro" id="IPR002880">
    <property type="entry name" value="Pyrv_Fd/Flavodoxin_OxRdtase_N"/>
</dbReference>
<evidence type="ECO:0000256" key="1">
    <source>
        <dbReference type="ARBA" id="ARBA00009032"/>
    </source>
</evidence>
<dbReference type="InterPro" id="IPR033412">
    <property type="entry name" value="PFOR_II"/>
</dbReference>
<dbReference type="NCBIfam" id="TIGR02176">
    <property type="entry name" value="pyruv_ox_red"/>
    <property type="match status" value="1"/>
</dbReference>
<dbReference type="SUPFAM" id="SSF52922">
    <property type="entry name" value="TK C-terminal domain-like"/>
    <property type="match status" value="1"/>
</dbReference>
<evidence type="ECO:0000256" key="9">
    <source>
        <dbReference type="PIRNR" id="PIRNR000159"/>
    </source>
</evidence>
<evidence type="ECO:0000313" key="11">
    <source>
        <dbReference type="EMBL" id="WAR46815.1"/>
    </source>
</evidence>
<keyword evidence="5 9" id="KW-0249">Electron transport</keyword>
<dbReference type="InterPro" id="IPR019752">
    <property type="entry name" value="Pyrv/ketoisovalerate_OxRed_cat"/>
</dbReference>
<evidence type="ECO:0000256" key="6">
    <source>
        <dbReference type="ARBA" id="ARBA00023002"/>
    </source>
</evidence>
<name>A0ABY7GQP1_9GAMM</name>
<evidence type="ECO:0000313" key="12">
    <source>
        <dbReference type="Proteomes" id="UP001162780"/>
    </source>
</evidence>
<protein>
    <recommendedName>
        <fullName evidence="9">Pyruvate-flavodoxin oxidoreductase</fullName>
        <ecNumber evidence="9">1.2.7.-</ecNumber>
    </recommendedName>
</protein>
<dbReference type="Pfam" id="PF02775">
    <property type="entry name" value="TPP_enzyme_C"/>
    <property type="match status" value="1"/>
</dbReference>
<dbReference type="Pfam" id="PF17147">
    <property type="entry name" value="PFOR_II"/>
    <property type="match status" value="1"/>
</dbReference>
<dbReference type="PROSITE" id="PS00198">
    <property type="entry name" value="4FE4S_FER_1"/>
    <property type="match status" value="1"/>
</dbReference>
<dbReference type="InterPro" id="IPR002869">
    <property type="entry name" value="Pyrv_flavodox_OxRed_cen"/>
</dbReference>
<feature type="domain" description="4Fe-4S ferredoxin-type" evidence="10">
    <location>
        <begin position="748"/>
        <end position="778"/>
    </location>
</feature>
<dbReference type="InterPro" id="IPR050722">
    <property type="entry name" value="Pyruvate:ferred/Flavod_OxRd"/>
</dbReference>
<dbReference type="Gene3D" id="3.30.70.20">
    <property type="match status" value="1"/>
</dbReference>
<dbReference type="EMBL" id="CP113517">
    <property type="protein sequence ID" value="WAR46815.1"/>
    <property type="molecule type" value="Genomic_DNA"/>
</dbReference>
<evidence type="ECO:0000256" key="3">
    <source>
        <dbReference type="ARBA" id="ARBA00022485"/>
    </source>
</evidence>
<keyword evidence="11" id="KW-0670">Pyruvate</keyword>
<dbReference type="Proteomes" id="UP001162780">
    <property type="component" value="Chromosome"/>
</dbReference>
<sequence>MKNQQTLTIDGNQAAAAVAHKLNEVIAIYPITPSSPMGEWADEWSSRGQTNLWGTVPQVIEMQSEAGAAGAIHGALQAGTMATTFTASQGLLLMIPNMYKIAGELSPTVFHIAARSLAAQGLSIFGDHSDVMSARMTGFAMLCSNSPQEVQDLALVSHSASLEGRVPFMHFFDGFRTSHEVAKLATIDDEILHGMIKQEWVSAFRGRALTPDNPVLRGTAQNPDVYFQARETVNPFYDALPGIVQGAMDKFAALTGRQYRLFDYVGPADAERVIVLMGSGAEAVHETVDYLNRQGESVGLLKVRLFRPFSPAHLLAALPARCRKIAVLDRTKEPGADGEPLYKDVLSAIAQDLLGGNSKFASMPKVVGGRYGLSSKEFTPGMIKAIFDELKNEQPKNQFTIGIYDDVTNTSLPWDANFRTDAHAGAFQAMFYGLGSDGTVGANKNTIKIIGEETEAYAQGYFVYDSKKSGAITVSHLRFGPKPIKSTYLIAENDANFIGCHQSIFLDRYDMLANAAADAVFLLNTSAPPDQVWDCLPKSMQQQMLAKNIRFYVIDGYAVAEKCGMGKRINTIMQTCFFAISGVLPQEQAIEAIKHAVEKTYGKKGRRIVELNFKAIDDTLAGLHQVPLPIQVSSRFERVEHIPDDAPDFVKRVTAEIIAGRGDLLPVSAMPVDGTFPTGTTAYEKRNLALEIPVWETDLCTQCGKCPMVCPHAAIRSKIYQTEVADAAPETFKHMAMLGKDFPAGLSITYQVAPEDCTGCGLCVDICPIRDKSNASRKALNMAPQAPLREPESQNWDFFLSLPEYDRKLLKTNTIKGAMVLQPLFEFSGACVGCGETPYVKLASQLFGDRMVVANATGCSSIYGGNLPTTPWTKNAEGRGPAWNNSLFEDNAEFGLGMRVSIDKQTEFAAELLVSLREQLGGEWVDTILNADQSDEPGIYEQRQRVAELKQRLQTMTEPAAKTLLELADYLCKKSVWIIGGDGWAYDIGYGGLDHVLASGRNVNILVLDTEVYSNTGGQTSKSTPLGAVAKFSAGGKATAKKDLGLLAMDYGNVYVAHVAYAGKDIQTLNAFLEAEAHNGPSIIIAYAPCIAHGVDMSNNHRQQNLAVKSGHWPLFRFNPNRIKQGKNPMQLDSPEPSVPYRDFVMSETRFSMLWQSHPESAEAFLKQAQQDVKNRYRYYKQLSELEWTEATSVPVAKAQILTETTKETQNG</sequence>
<dbReference type="InterPro" id="IPR017900">
    <property type="entry name" value="4Fe4S_Fe_S_CS"/>
</dbReference>
<evidence type="ECO:0000259" key="10">
    <source>
        <dbReference type="PROSITE" id="PS51379"/>
    </source>
</evidence>
<dbReference type="PIRSF" id="PIRSF000159">
    <property type="entry name" value="NifJ"/>
    <property type="match status" value="1"/>
</dbReference>
<feature type="domain" description="4Fe-4S ferredoxin-type" evidence="10">
    <location>
        <begin position="691"/>
        <end position="720"/>
    </location>
</feature>
<dbReference type="Gene3D" id="4.10.780.10">
    <property type="entry name" value="Pyruvate-flavodoxin oxidoreductase, EKR domain"/>
    <property type="match status" value="1"/>
</dbReference>
<dbReference type="PANTHER" id="PTHR32154">
    <property type="entry name" value="PYRUVATE-FLAVODOXIN OXIDOREDUCTASE-RELATED"/>
    <property type="match status" value="1"/>
</dbReference>
<dbReference type="CDD" id="cd07034">
    <property type="entry name" value="TPP_PYR_PFOR_IOR-alpha_like"/>
    <property type="match status" value="1"/>
</dbReference>
<evidence type="ECO:0000256" key="5">
    <source>
        <dbReference type="ARBA" id="ARBA00022982"/>
    </source>
</evidence>
<proteinExistence type="inferred from homology"/>
<dbReference type="SMART" id="SM00890">
    <property type="entry name" value="EKR"/>
    <property type="match status" value="1"/>
</dbReference>
<dbReference type="InterPro" id="IPR017896">
    <property type="entry name" value="4Fe4S_Fe-S-bd"/>
</dbReference>
<organism evidence="11 12">
    <name type="scientific">Methylomonas rapida</name>
    <dbReference type="NCBI Taxonomy" id="2963939"/>
    <lineage>
        <taxon>Bacteria</taxon>
        <taxon>Pseudomonadati</taxon>
        <taxon>Pseudomonadota</taxon>
        <taxon>Gammaproteobacteria</taxon>
        <taxon>Methylococcales</taxon>
        <taxon>Methylococcaceae</taxon>
        <taxon>Methylomonas</taxon>
    </lineage>
</organism>
<comment type="function">
    <text evidence="9">Oxidoreductase required for the transfer of electrons from pyruvate to flavodoxin.</text>
</comment>
<keyword evidence="3" id="KW-0004">4Fe-4S</keyword>
<keyword evidence="8" id="KW-0411">Iron-sulfur</keyword>
<dbReference type="SUPFAM" id="SSF54862">
    <property type="entry name" value="4Fe-4S ferredoxins"/>
    <property type="match status" value="1"/>
</dbReference>
<comment type="catalytic activity">
    <reaction evidence="9">
        <text>oxidized [flavodoxin] + pyruvate + CoA + 2 H(+) = reduced [flavodoxin] + acetyl-CoA + CO2</text>
        <dbReference type="Rhea" id="RHEA:44140"/>
        <dbReference type="Rhea" id="RHEA-COMP:10622"/>
        <dbReference type="Rhea" id="RHEA-COMP:10623"/>
        <dbReference type="ChEBI" id="CHEBI:15361"/>
        <dbReference type="ChEBI" id="CHEBI:15378"/>
        <dbReference type="ChEBI" id="CHEBI:16526"/>
        <dbReference type="ChEBI" id="CHEBI:57287"/>
        <dbReference type="ChEBI" id="CHEBI:57288"/>
        <dbReference type="ChEBI" id="CHEBI:57618"/>
        <dbReference type="ChEBI" id="CHEBI:58210"/>
    </reaction>
</comment>
<dbReference type="Pfam" id="PF01855">
    <property type="entry name" value="POR_N"/>
    <property type="match status" value="1"/>
</dbReference>
<dbReference type="InterPro" id="IPR011895">
    <property type="entry name" value="Pyrv_flavodox_OxRed"/>
</dbReference>
<dbReference type="Gene3D" id="3.40.920.10">
    <property type="entry name" value="Pyruvate-ferredoxin oxidoreductase, PFOR, domain III"/>
    <property type="match status" value="1"/>
</dbReference>
<comment type="similarity">
    <text evidence="1 9">Belongs to the pyruvate:ferredoxin/flavodoxin oxidoreductase family.</text>
</comment>
<dbReference type="RefSeq" id="WP_255187725.1">
    <property type="nucleotide sequence ID" value="NZ_CP113517.1"/>
</dbReference>
<dbReference type="CDD" id="cd03377">
    <property type="entry name" value="TPP_PFOR_PNO"/>
    <property type="match status" value="1"/>
</dbReference>
<evidence type="ECO:0000256" key="8">
    <source>
        <dbReference type="ARBA" id="ARBA00023014"/>
    </source>
</evidence>
<dbReference type="Pfam" id="PF12838">
    <property type="entry name" value="Fer4_7"/>
    <property type="match status" value="1"/>
</dbReference>
<dbReference type="PANTHER" id="PTHR32154:SF0">
    <property type="entry name" value="PYRUVATE-FLAVODOXIN OXIDOREDUCTASE-RELATED"/>
    <property type="match status" value="1"/>
</dbReference>
<keyword evidence="2 9" id="KW-0813">Transport</keyword>
<evidence type="ECO:0000256" key="4">
    <source>
        <dbReference type="ARBA" id="ARBA00022723"/>
    </source>
</evidence>
<keyword evidence="12" id="KW-1185">Reference proteome</keyword>
<evidence type="ECO:0000256" key="2">
    <source>
        <dbReference type="ARBA" id="ARBA00022448"/>
    </source>
</evidence>
<dbReference type="InterPro" id="IPR019456">
    <property type="entry name" value="Pyrv-flavodox_OxRtase_EKR"/>
</dbReference>
<dbReference type="InterPro" id="IPR011766">
    <property type="entry name" value="TPP_enzyme_TPP-bd"/>
</dbReference>
<reference evidence="11" key="1">
    <citation type="submission" date="2022-11" db="EMBL/GenBank/DDBJ databases">
        <title>Methylomonas rapida sp. nov., Carotenoid-Producing Obligate Methanotrophs with High Growth Characteristics and Biotechnological Potential.</title>
        <authorList>
            <person name="Tikhonova E.N."/>
            <person name="Suleimanov R.Z."/>
            <person name="Miroshnikov K."/>
            <person name="Oshkin I.Y."/>
            <person name="Belova S.E."/>
            <person name="Danilova O.V."/>
            <person name="Ashikhmin A."/>
            <person name="Konopkin A."/>
            <person name="But S.Y."/>
            <person name="Khmelenina V.N."/>
            <person name="Kuznetsov N."/>
            <person name="Pimenov N.V."/>
            <person name="Dedysh S.N."/>
        </authorList>
    </citation>
    <scope>NUCLEOTIDE SEQUENCE</scope>
    <source>
        <strain evidence="11">MP1</strain>
    </source>
</reference>
<dbReference type="Gene3D" id="3.40.50.920">
    <property type="match status" value="1"/>
</dbReference>
<dbReference type="PROSITE" id="PS51379">
    <property type="entry name" value="4FE4S_FER_2"/>
    <property type="match status" value="2"/>
</dbReference>
<dbReference type="EC" id="1.2.7.-" evidence="9"/>